<dbReference type="EMBL" id="DVOB01000104">
    <property type="protein sequence ID" value="HIU95981.1"/>
    <property type="molecule type" value="Genomic_DNA"/>
</dbReference>
<dbReference type="PANTHER" id="PTHR30336:SF6">
    <property type="entry name" value="INTEGRAL MEMBRANE PROTEIN"/>
    <property type="match status" value="1"/>
</dbReference>
<protein>
    <submittedName>
        <fullName evidence="3">YdcF family protein</fullName>
    </submittedName>
</protein>
<sequence>MSERGKNRSIFRRVLFALIKLAIIGMILVIGINFYVIKATEGQIGAVFDSPEDSATEEEVSELSAIEPECIMVLGASVTADGRPSSILRDRLDTAIDLYNKGVAPKLLLSGDNGQMVYNEVQGMKNYALEAGVAEEDIFMDHAGFSTYESVYRAKYIFGVDSMVVVTQTYHLYRALYGCNRFGIEAAGAAADQNSYGGQERREIREVLARDKDFVKWIFKPEPTFLGDKIPISE</sequence>
<dbReference type="InterPro" id="IPR003848">
    <property type="entry name" value="DUF218"/>
</dbReference>
<comment type="caution">
    <text evidence="3">The sequence shown here is derived from an EMBL/GenBank/DDBJ whole genome shotgun (WGS) entry which is preliminary data.</text>
</comment>
<dbReference type="Proteomes" id="UP000824130">
    <property type="component" value="Unassembled WGS sequence"/>
</dbReference>
<evidence type="ECO:0000313" key="4">
    <source>
        <dbReference type="Proteomes" id="UP000824130"/>
    </source>
</evidence>
<dbReference type="AlphaFoldDB" id="A0A9D1SV94"/>
<keyword evidence="1" id="KW-1133">Transmembrane helix</keyword>
<evidence type="ECO:0000313" key="3">
    <source>
        <dbReference type="EMBL" id="HIU95981.1"/>
    </source>
</evidence>
<dbReference type="Pfam" id="PF02698">
    <property type="entry name" value="DUF218"/>
    <property type="match status" value="1"/>
</dbReference>
<proteinExistence type="predicted"/>
<keyword evidence="1" id="KW-0812">Transmembrane</keyword>
<feature type="domain" description="DUF218" evidence="2">
    <location>
        <begin position="70"/>
        <end position="191"/>
    </location>
</feature>
<keyword evidence="1" id="KW-0472">Membrane</keyword>
<dbReference type="GO" id="GO:0005886">
    <property type="term" value="C:plasma membrane"/>
    <property type="evidence" value="ECO:0007669"/>
    <property type="project" value="TreeGrafter"/>
</dbReference>
<evidence type="ECO:0000256" key="1">
    <source>
        <dbReference type="SAM" id="Phobius"/>
    </source>
</evidence>
<dbReference type="InterPro" id="IPR051599">
    <property type="entry name" value="Cell_Envelope_Assoc"/>
</dbReference>
<accession>A0A9D1SV94</accession>
<dbReference type="CDD" id="cd06259">
    <property type="entry name" value="YdcF-like"/>
    <property type="match status" value="1"/>
</dbReference>
<reference evidence="3" key="1">
    <citation type="submission" date="2020-10" db="EMBL/GenBank/DDBJ databases">
        <authorList>
            <person name="Gilroy R."/>
        </authorList>
    </citation>
    <scope>NUCLEOTIDE SEQUENCE</scope>
    <source>
        <strain evidence="3">ChiSjej4B22-8349</strain>
    </source>
</reference>
<evidence type="ECO:0000259" key="2">
    <source>
        <dbReference type="Pfam" id="PF02698"/>
    </source>
</evidence>
<name>A0A9D1SV94_9FIRM</name>
<organism evidence="3 4">
    <name type="scientific">Candidatus Allocopromorpha excrementipullorum</name>
    <dbReference type="NCBI Taxonomy" id="2840743"/>
    <lineage>
        <taxon>Bacteria</taxon>
        <taxon>Bacillati</taxon>
        <taxon>Bacillota</taxon>
        <taxon>Clostridia</taxon>
        <taxon>Eubacteriales</taxon>
        <taxon>Eubacteriaceae</taxon>
        <taxon>Eubacteriaceae incertae sedis</taxon>
        <taxon>Candidatus Allocopromorpha</taxon>
    </lineage>
</organism>
<reference evidence="3" key="2">
    <citation type="journal article" date="2021" name="PeerJ">
        <title>Extensive microbial diversity within the chicken gut microbiome revealed by metagenomics and culture.</title>
        <authorList>
            <person name="Gilroy R."/>
            <person name="Ravi A."/>
            <person name="Getino M."/>
            <person name="Pursley I."/>
            <person name="Horton D.L."/>
            <person name="Alikhan N.F."/>
            <person name="Baker D."/>
            <person name="Gharbi K."/>
            <person name="Hall N."/>
            <person name="Watson M."/>
            <person name="Adriaenssens E.M."/>
            <person name="Foster-Nyarko E."/>
            <person name="Jarju S."/>
            <person name="Secka A."/>
            <person name="Antonio M."/>
            <person name="Oren A."/>
            <person name="Chaudhuri R.R."/>
            <person name="La Ragione R."/>
            <person name="Hildebrand F."/>
            <person name="Pallen M.J."/>
        </authorList>
    </citation>
    <scope>NUCLEOTIDE SEQUENCE</scope>
    <source>
        <strain evidence="3">ChiSjej4B22-8349</strain>
    </source>
</reference>
<gene>
    <name evidence="3" type="ORF">IAD25_04630</name>
</gene>
<feature type="transmembrane region" description="Helical" evidence="1">
    <location>
        <begin position="14"/>
        <end position="36"/>
    </location>
</feature>
<dbReference type="PANTHER" id="PTHR30336">
    <property type="entry name" value="INNER MEMBRANE PROTEIN, PROBABLE PERMEASE"/>
    <property type="match status" value="1"/>
</dbReference>